<evidence type="ECO:0000256" key="1">
    <source>
        <dbReference type="SAM" id="Phobius"/>
    </source>
</evidence>
<dbReference type="InterPro" id="IPR019422">
    <property type="entry name" value="7TM_GPCR_serpentine_rcpt_Srh"/>
</dbReference>
<keyword evidence="1" id="KW-1133">Transmembrane helix</keyword>
<comment type="caution">
    <text evidence="2">The sequence shown here is derived from an EMBL/GenBank/DDBJ whole genome shotgun (WGS) entry which is preliminary data.</text>
</comment>
<feature type="transmembrane region" description="Helical" evidence="1">
    <location>
        <begin position="194"/>
        <end position="216"/>
    </location>
</feature>
<protein>
    <submittedName>
        <fullName evidence="2">Uncharacterized protein</fullName>
    </submittedName>
</protein>
<keyword evidence="1" id="KW-0812">Transmembrane</keyword>
<dbReference type="Proteomes" id="UP001175271">
    <property type="component" value="Unassembled WGS sequence"/>
</dbReference>
<feature type="transmembrane region" description="Helical" evidence="1">
    <location>
        <begin position="102"/>
        <end position="122"/>
    </location>
</feature>
<evidence type="ECO:0000313" key="3">
    <source>
        <dbReference type="Proteomes" id="UP001175271"/>
    </source>
</evidence>
<feature type="transmembrane region" description="Helical" evidence="1">
    <location>
        <begin position="278"/>
        <end position="302"/>
    </location>
</feature>
<keyword evidence="1" id="KW-0472">Membrane</keyword>
<gene>
    <name evidence="2" type="ORF">QR680_015730</name>
</gene>
<accession>A0AA39H8S5</accession>
<feature type="transmembrane region" description="Helical" evidence="1">
    <location>
        <begin position="244"/>
        <end position="266"/>
    </location>
</feature>
<dbReference type="Pfam" id="PF10318">
    <property type="entry name" value="7TM_GPCR_Srh"/>
    <property type="match status" value="1"/>
</dbReference>
<feature type="transmembrane region" description="Helical" evidence="1">
    <location>
        <begin position="53"/>
        <end position="72"/>
    </location>
</feature>
<feature type="transmembrane region" description="Helical" evidence="1">
    <location>
        <begin position="143"/>
        <end position="162"/>
    </location>
</feature>
<feature type="transmembrane region" description="Helical" evidence="1">
    <location>
        <begin position="20"/>
        <end position="41"/>
    </location>
</feature>
<reference evidence="2" key="1">
    <citation type="submission" date="2023-06" db="EMBL/GenBank/DDBJ databases">
        <title>Genomic analysis of the entomopathogenic nematode Steinernema hermaphroditum.</title>
        <authorList>
            <person name="Schwarz E.M."/>
            <person name="Heppert J.K."/>
            <person name="Baniya A."/>
            <person name="Schwartz H.T."/>
            <person name="Tan C.-H."/>
            <person name="Antoshechkin I."/>
            <person name="Sternberg P.W."/>
            <person name="Goodrich-Blair H."/>
            <person name="Dillman A.R."/>
        </authorList>
    </citation>
    <scope>NUCLEOTIDE SEQUENCE</scope>
    <source>
        <strain evidence="2">PS9179</strain>
        <tissue evidence="2">Whole animal</tissue>
    </source>
</reference>
<dbReference type="AlphaFoldDB" id="A0AA39H8S5"/>
<evidence type="ECO:0000313" key="2">
    <source>
        <dbReference type="EMBL" id="KAK0401348.1"/>
    </source>
</evidence>
<keyword evidence="3" id="KW-1185">Reference proteome</keyword>
<name>A0AA39H8S5_9BILA</name>
<organism evidence="2 3">
    <name type="scientific">Steinernema hermaphroditum</name>
    <dbReference type="NCBI Taxonomy" id="289476"/>
    <lineage>
        <taxon>Eukaryota</taxon>
        <taxon>Metazoa</taxon>
        <taxon>Ecdysozoa</taxon>
        <taxon>Nematoda</taxon>
        <taxon>Chromadorea</taxon>
        <taxon>Rhabditida</taxon>
        <taxon>Tylenchina</taxon>
        <taxon>Panagrolaimomorpha</taxon>
        <taxon>Strongyloidoidea</taxon>
        <taxon>Steinernematidae</taxon>
        <taxon>Steinernema</taxon>
    </lineage>
</organism>
<sequence>MIDWNSHAVIDSVSQHIYQPLLTLLGILNLFIGSFAIFIVATKSPRSTRTYNALLLNILCWSFAADFFQAVLCQFDAHWPVPCFRAHGIVTLFNFGETVLDILATLIVIIYCNMIIAAALPVSFRCAQLLYRSTMKRVPRWGGILYCMCWHLAVGGAGLYLYTACIVPADIYRDNTIEYHQVTCVTAKSTHKTIMVYGGLIGFAFDALSLIAHLIVSARQVKIERRLSISQHTENLQKIFTRNLSIVTFVPLCFFTIPFIIFIFAFDTLELYSNYIMYMTELLMCFHNLLVSVVTLRIYSAYRRATSDYMRKLLAFLKLRKPWSNSNKTQSVVMYIN</sequence>
<proteinExistence type="predicted"/>
<dbReference type="EMBL" id="JAUCMV010000004">
    <property type="protein sequence ID" value="KAK0401348.1"/>
    <property type="molecule type" value="Genomic_DNA"/>
</dbReference>